<organism evidence="1 2">
    <name type="scientific">Vibrio quintilis</name>
    <dbReference type="NCBI Taxonomy" id="1117707"/>
    <lineage>
        <taxon>Bacteria</taxon>
        <taxon>Pseudomonadati</taxon>
        <taxon>Pseudomonadota</taxon>
        <taxon>Gammaproteobacteria</taxon>
        <taxon>Vibrionales</taxon>
        <taxon>Vibrionaceae</taxon>
        <taxon>Vibrio</taxon>
    </lineage>
</organism>
<evidence type="ECO:0000313" key="2">
    <source>
        <dbReference type="Proteomes" id="UP000184600"/>
    </source>
</evidence>
<keyword evidence="2" id="KW-1185">Reference proteome</keyword>
<protein>
    <submittedName>
        <fullName evidence="1">Uncharacterized protein</fullName>
    </submittedName>
</protein>
<dbReference type="EMBL" id="FRFG01000002">
    <property type="protein sequence ID" value="SHO54342.1"/>
    <property type="molecule type" value="Genomic_DNA"/>
</dbReference>
<gene>
    <name evidence="1" type="ORF">VQ7734_00056</name>
</gene>
<name>A0A1M7YNX4_9VIBR</name>
<evidence type="ECO:0000313" key="1">
    <source>
        <dbReference type="EMBL" id="SHO54342.1"/>
    </source>
</evidence>
<dbReference type="RefSeq" id="WP_073579261.1">
    <property type="nucleotide sequence ID" value="NZ_AP024897.1"/>
</dbReference>
<dbReference type="OrthoDB" id="6153072at2"/>
<proteinExistence type="predicted"/>
<reference evidence="2" key="1">
    <citation type="submission" date="2016-12" db="EMBL/GenBank/DDBJ databases">
        <authorList>
            <person name="Rodrigo-Torres L."/>
            <person name="Arahal R.D."/>
            <person name="Lucena T."/>
        </authorList>
    </citation>
    <scope>NUCLEOTIDE SEQUENCE [LARGE SCALE GENOMIC DNA]</scope>
</reference>
<accession>A0A1M7YNX4</accession>
<dbReference type="AlphaFoldDB" id="A0A1M7YNX4"/>
<dbReference type="Proteomes" id="UP000184600">
    <property type="component" value="Unassembled WGS sequence"/>
</dbReference>
<sequence length="151" mass="18050">MADFFAGLIAAVYYLPLSNFDPELPKSLLRLNQVLIEKTVNMPELKDDYWLDKMRDKAQPTMVEKEIVNLADDADIQRIFFNQKKPYSLTYYPDFYYYLKDWFYIYSADDYTEETKVPSIKQAIEQLRDKSIYHFCEPADHPHWFVCVSED</sequence>